<dbReference type="Proteomes" id="UP001596111">
    <property type="component" value="Unassembled WGS sequence"/>
</dbReference>
<protein>
    <submittedName>
        <fullName evidence="2">Uncharacterized protein</fullName>
    </submittedName>
</protein>
<dbReference type="EMBL" id="JBHSNG010000036">
    <property type="protein sequence ID" value="MFC5583191.1"/>
    <property type="molecule type" value="Genomic_DNA"/>
</dbReference>
<evidence type="ECO:0000313" key="2">
    <source>
        <dbReference type="EMBL" id="MFC5583191.1"/>
    </source>
</evidence>
<keyword evidence="1" id="KW-0732">Signal</keyword>
<feature type="chain" id="PRO_5045457057" evidence="1">
    <location>
        <begin position="17"/>
        <end position="196"/>
    </location>
</feature>
<accession>A0ABW0T3J3</accession>
<name>A0ABW0T3J3_9GAMM</name>
<dbReference type="RefSeq" id="WP_377329989.1">
    <property type="nucleotide sequence ID" value="NZ_JBHSNG010000036.1"/>
</dbReference>
<evidence type="ECO:0000256" key="1">
    <source>
        <dbReference type="SAM" id="SignalP"/>
    </source>
</evidence>
<reference evidence="3" key="1">
    <citation type="journal article" date="2019" name="Int. J. Syst. Evol. Microbiol.">
        <title>The Global Catalogue of Microorganisms (GCM) 10K type strain sequencing project: providing services to taxonomists for standard genome sequencing and annotation.</title>
        <authorList>
            <consortium name="The Broad Institute Genomics Platform"/>
            <consortium name="The Broad Institute Genome Sequencing Center for Infectious Disease"/>
            <person name="Wu L."/>
            <person name="Ma J."/>
        </authorList>
    </citation>
    <scope>NUCLEOTIDE SEQUENCE [LARGE SCALE GENOMIC DNA]</scope>
    <source>
        <strain evidence="3">CGMCC 1.13587</strain>
    </source>
</reference>
<feature type="signal peptide" evidence="1">
    <location>
        <begin position="1"/>
        <end position="16"/>
    </location>
</feature>
<organism evidence="2 3">
    <name type="scientific">Rhodanobacter terrae</name>
    <dbReference type="NCBI Taxonomy" id="418647"/>
    <lineage>
        <taxon>Bacteria</taxon>
        <taxon>Pseudomonadati</taxon>
        <taxon>Pseudomonadota</taxon>
        <taxon>Gammaproteobacteria</taxon>
        <taxon>Lysobacterales</taxon>
        <taxon>Rhodanobacteraceae</taxon>
        <taxon>Rhodanobacter</taxon>
    </lineage>
</organism>
<comment type="caution">
    <text evidence="2">The sequence shown here is derived from an EMBL/GenBank/DDBJ whole genome shotgun (WGS) entry which is preliminary data.</text>
</comment>
<proteinExistence type="predicted"/>
<keyword evidence="3" id="KW-1185">Reference proteome</keyword>
<evidence type="ECO:0000313" key="3">
    <source>
        <dbReference type="Proteomes" id="UP001596111"/>
    </source>
</evidence>
<gene>
    <name evidence="2" type="ORF">ACFPPB_18920</name>
</gene>
<sequence>MLLAFAFLLSIPSARAAGSDSSPHCTVDHCGLLADGVYTNLVIGRLDDVGSDADTARVFRWAKAHGYWKNLPAAVQPYLRDVKLVTIAGEEGHPVTLFMLKTEYASAPYHAGDLVRYAPHDAAHDETAQGGPADLALFHGLTGCVATLCQKGDGACFKRYRQGAFTTTHGQQVSLATGRLMPEGARIDPVSLLPVR</sequence>